<sequence length="541" mass="63051">MDVTFEKAQKIMHHTLKYLYSRMILDYLPETETEHYYRCEVNHPSQIQHTCLMWTKMEHLETYFDIDYKQIEEKDMVRKMINQLNLMDVPDDYKHEVLSILKDWCIQHKTKKRNHRYLDVLQDIVKVYNSTPHRSLNNIQPKDVNKTKKADIWAYMYLKSKKISMSYISMLFDRSYDEHFTREIFKVSQRFQMQAIPIYRIKEYDGTSIRGLFYESEMVEVNKNEDTMWSTAQLIGTATIELNIAAHNSLEYIDLRKTKLCVKARIKHVNGDSIKPTEYVVPINNFLHSINSQVDVTLQNKLMTSSTTHFSYKAMIQTLLYYESEAKESQLTSQLCHKNKSGHFDDSDVQNGSNSSLYDRAQYFTQSQMCDLEGPLFHGLCNLDRYMLSQVVINVKLYRSRPEFALMTSVSDPNFQIIIDDIVLKVCKIRLNPAVITAHAQKIRLNPAVITAHAKKLQTTNARYPYTRTEVRLISLPAGSLSFNYNNVFNGLRPIRCVIGFTESSSSSGSYTLNSFNFQHFNLGQIALKLNQVHVGGNVMQ</sequence>
<reference evidence="1 2" key="1">
    <citation type="submission" date="2020-06" db="EMBL/GenBank/DDBJ databases">
        <authorList>
            <person name="Li R."/>
            <person name="Bekaert M."/>
        </authorList>
    </citation>
    <scope>NUCLEOTIDE SEQUENCE [LARGE SCALE GENOMIC DNA]</scope>
    <source>
        <strain evidence="2">wild</strain>
    </source>
</reference>
<evidence type="ECO:0000313" key="2">
    <source>
        <dbReference type="Proteomes" id="UP000507470"/>
    </source>
</evidence>
<proteinExistence type="predicted"/>
<name>A0A6J8F0R7_MYTCO</name>
<dbReference type="OrthoDB" id="6134518at2759"/>
<accession>A0A6J8F0R7</accession>
<evidence type="ECO:0000313" key="1">
    <source>
        <dbReference type="EMBL" id="CAC5426310.1"/>
    </source>
</evidence>
<organism evidence="1 2">
    <name type="scientific">Mytilus coruscus</name>
    <name type="common">Sea mussel</name>
    <dbReference type="NCBI Taxonomy" id="42192"/>
    <lineage>
        <taxon>Eukaryota</taxon>
        <taxon>Metazoa</taxon>
        <taxon>Spiralia</taxon>
        <taxon>Lophotrochozoa</taxon>
        <taxon>Mollusca</taxon>
        <taxon>Bivalvia</taxon>
        <taxon>Autobranchia</taxon>
        <taxon>Pteriomorphia</taxon>
        <taxon>Mytilida</taxon>
        <taxon>Mytiloidea</taxon>
        <taxon>Mytilidae</taxon>
        <taxon>Mytilinae</taxon>
        <taxon>Mytilus</taxon>
    </lineage>
</organism>
<gene>
    <name evidence="1" type="ORF">MCOR_58036</name>
</gene>
<dbReference type="AlphaFoldDB" id="A0A6J8F0R7"/>
<keyword evidence="2" id="KW-1185">Reference proteome</keyword>
<protein>
    <submittedName>
        <fullName evidence="1">Uncharacterized protein</fullName>
    </submittedName>
</protein>
<dbReference type="Proteomes" id="UP000507470">
    <property type="component" value="Unassembled WGS sequence"/>
</dbReference>
<dbReference type="PANTHER" id="PTHR46585">
    <property type="entry name" value="INTEGRASE CORE DOMAIN CONTAINING PROTEIN"/>
    <property type="match status" value="1"/>
</dbReference>
<dbReference type="PANTHER" id="PTHR46585:SF4">
    <property type="entry name" value="C3H1-TYPE DOMAIN-CONTAINING PROTEIN"/>
    <property type="match status" value="1"/>
</dbReference>
<dbReference type="EMBL" id="CACVKT020010426">
    <property type="protein sequence ID" value="CAC5426310.1"/>
    <property type="molecule type" value="Genomic_DNA"/>
</dbReference>